<feature type="signal peptide" evidence="3">
    <location>
        <begin position="1"/>
        <end position="19"/>
    </location>
</feature>
<evidence type="ECO:0000259" key="4">
    <source>
        <dbReference type="SMART" id="SM00458"/>
    </source>
</evidence>
<dbReference type="PANTHER" id="PTHR46344:SF27">
    <property type="entry name" value="KELCH REPEAT SUPERFAMILY PROTEIN"/>
    <property type="match status" value="1"/>
</dbReference>
<accession>A0A9N7KZC8</accession>
<dbReference type="SMART" id="SM00458">
    <property type="entry name" value="RICIN"/>
    <property type="match status" value="1"/>
</dbReference>
<feature type="domain" description="Ricin B lectin" evidence="4">
    <location>
        <begin position="470"/>
        <end position="609"/>
    </location>
</feature>
<dbReference type="InterPro" id="IPR006652">
    <property type="entry name" value="Kelch_1"/>
</dbReference>
<dbReference type="InterPro" id="IPR015915">
    <property type="entry name" value="Kelch-typ_b-propeller"/>
</dbReference>
<keyword evidence="1" id="KW-0880">Kelch repeat</keyword>
<sequence length="753" mass="80365">MIGGLAISALALCAPAAQAGTWTAVANTAPNGVNLMLLLSDGTVMAQQGGATNVWYKLTPDIHGSYVNGTWSTLASMHDTRLYGSSGVMSDGRVFIAGGEYGSGGSTAEVYDPVANTWTMTPSSGQSFSDSVSTVLPNGNVLVGPVGPSVSGGTVIFSWVTNTWSAGPTYVRGGYQDEASWVKLPDSSVLTIDPFGQNSERYIPSQNRWVDDSVVPVAMYDTTLSEIGAAVLLPTGKAFFLGDTGHTALYTPTGNTNPGSWAAGPDIPNGLGTADAPAAMMVNGSVLCAVGPKATYNGPTTLCEYNPYTNAFTVIGGPTGATDNVAPYGVRMLDLPDGSVLYANGGSRLYTYRPSDPQIASARPTVTNVAHNVDGSYQLTGTLLTGISEGAEYGDDAQMASNYPIVRLTASNGNVYYARTYRWNDTGVMKTGVNQTTQFSVPGSVPAGSYSLQIVTNGIASDPIPFPVSEAYFMIVNQNSGKCLDLINGNMANGAVTNQWSYDYNGPNQRWALQPTENGDHFKLISWVSGKAVSVSNDSTGAGAQLWDWDYNGDSSQQWDLVDAGNGWYYIRNVRSGLVMDVSNSSTADNAMVQQWTPNQSGAQKWRLQPWGSYFIRAASGKYVCIQGAGSANGSPIIQYQQENNPWFKWQFTSEGDGFYGLFSLNAPSRVLCVVNGSSAAAANTHLWDYNVNNAGDQKIRIWPKTSGKFKFYFGHDNMSWDIPGGATGNNVNLQQYPDNGYPWQEFSLERTP</sequence>
<evidence type="ECO:0000313" key="5">
    <source>
        <dbReference type="EMBL" id="BDI28857.1"/>
    </source>
</evidence>
<dbReference type="Pfam" id="PF14200">
    <property type="entry name" value="RicinB_lectin_2"/>
    <property type="match status" value="2"/>
</dbReference>
<gene>
    <name evidence="5" type="ORF">CCAX7_009080</name>
</gene>
<dbReference type="EMBL" id="AP025739">
    <property type="protein sequence ID" value="BDI28857.1"/>
    <property type="molecule type" value="Genomic_DNA"/>
</dbReference>
<dbReference type="InterPro" id="IPR035992">
    <property type="entry name" value="Ricin_B-like_lectins"/>
</dbReference>
<dbReference type="SUPFAM" id="SSF50370">
    <property type="entry name" value="Ricin B-like lectins"/>
    <property type="match status" value="2"/>
</dbReference>
<dbReference type="InterPro" id="IPR000772">
    <property type="entry name" value="Ricin_B_lectin"/>
</dbReference>
<dbReference type="SUPFAM" id="SSF117281">
    <property type="entry name" value="Kelch motif"/>
    <property type="match status" value="1"/>
</dbReference>
<protein>
    <recommendedName>
        <fullName evidence="4">Ricin B lectin domain-containing protein</fullName>
    </recommendedName>
</protein>
<dbReference type="AlphaFoldDB" id="A0A9N7KZC8"/>
<dbReference type="PROSITE" id="PS50231">
    <property type="entry name" value="RICIN_B_LECTIN"/>
    <property type="match status" value="1"/>
</dbReference>
<dbReference type="PANTHER" id="PTHR46344">
    <property type="entry name" value="OS02G0202900 PROTEIN"/>
    <property type="match status" value="1"/>
</dbReference>
<dbReference type="Gene3D" id="2.80.10.50">
    <property type="match status" value="4"/>
</dbReference>
<dbReference type="InterPro" id="IPR037293">
    <property type="entry name" value="Gal_Oxidase_central_sf"/>
</dbReference>
<keyword evidence="2" id="KW-0677">Repeat</keyword>
<dbReference type="KEGG" id="ccot:CCAX7_009080"/>
<keyword evidence="3" id="KW-0732">Signal</keyword>
<evidence type="ECO:0000313" key="6">
    <source>
        <dbReference type="Proteomes" id="UP000287394"/>
    </source>
</evidence>
<feature type="chain" id="PRO_5040369847" description="Ricin B lectin domain-containing protein" evidence="3">
    <location>
        <begin position="20"/>
        <end position="753"/>
    </location>
</feature>
<evidence type="ECO:0000256" key="2">
    <source>
        <dbReference type="ARBA" id="ARBA00022737"/>
    </source>
</evidence>
<dbReference type="Proteomes" id="UP000287394">
    <property type="component" value="Chromosome"/>
</dbReference>
<dbReference type="Pfam" id="PF01344">
    <property type="entry name" value="Kelch_1"/>
    <property type="match status" value="1"/>
</dbReference>
<evidence type="ECO:0000256" key="3">
    <source>
        <dbReference type="SAM" id="SignalP"/>
    </source>
</evidence>
<dbReference type="Gene3D" id="2.130.10.80">
    <property type="entry name" value="Galactose oxidase/kelch, beta-propeller"/>
    <property type="match status" value="1"/>
</dbReference>
<proteinExistence type="predicted"/>
<evidence type="ECO:0000256" key="1">
    <source>
        <dbReference type="ARBA" id="ARBA00022441"/>
    </source>
</evidence>
<organism evidence="5 6">
    <name type="scientific">Capsulimonas corticalis</name>
    <dbReference type="NCBI Taxonomy" id="2219043"/>
    <lineage>
        <taxon>Bacteria</taxon>
        <taxon>Bacillati</taxon>
        <taxon>Armatimonadota</taxon>
        <taxon>Armatimonadia</taxon>
        <taxon>Capsulimonadales</taxon>
        <taxon>Capsulimonadaceae</taxon>
        <taxon>Capsulimonas</taxon>
    </lineage>
</organism>
<dbReference type="CDD" id="cd00161">
    <property type="entry name" value="beta-trefoil_Ricin-like"/>
    <property type="match status" value="3"/>
</dbReference>
<keyword evidence="6" id="KW-1185">Reference proteome</keyword>
<reference evidence="5 6" key="1">
    <citation type="journal article" date="2019" name="Int. J. Syst. Evol. Microbiol.">
        <title>Capsulimonas corticalis gen. nov., sp. nov., an aerobic capsulated bacterium, of a novel bacterial order, Capsulimonadales ord. nov., of the class Armatimonadia of the phylum Armatimonadetes.</title>
        <authorList>
            <person name="Li J."/>
            <person name="Kudo C."/>
            <person name="Tonouchi A."/>
        </authorList>
    </citation>
    <scope>NUCLEOTIDE SEQUENCE [LARGE SCALE GENOMIC DNA]</scope>
    <source>
        <strain evidence="5 6">AX-7</strain>
    </source>
</reference>
<name>A0A9N7KZC8_9BACT</name>